<proteinExistence type="predicted"/>
<evidence type="ECO:0000313" key="2">
    <source>
        <dbReference type="Proteomes" id="UP001283361"/>
    </source>
</evidence>
<sequence length="77" mass="8904">MGIILIFDSLPQETTSGKYDADKRTQTEQFEYNKQQARTTVRGVLARLETEYEIRTPDRGLSHEDQLNILDLLCNQS</sequence>
<keyword evidence="2" id="KW-1185">Reference proteome</keyword>
<comment type="caution">
    <text evidence="1">The sequence shown here is derived from an EMBL/GenBank/DDBJ whole genome shotgun (WGS) entry which is preliminary data.</text>
</comment>
<dbReference type="EMBL" id="JAWDGP010005124">
    <property type="protein sequence ID" value="KAK3759430.1"/>
    <property type="molecule type" value="Genomic_DNA"/>
</dbReference>
<dbReference type="Proteomes" id="UP001283361">
    <property type="component" value="Unassembled WGS sequence"/>
</dbReference>
<organism evidence="1 2">
    <name type="scientific">Elysia crispata</name>
    <name type="common">lettuce slug</name>
    <dbReference type="NCBI Taxonomy" id="231223"/>
    <lineage>
        <taxon>Eukaryota</taxon>
        <taxon>Metazoa</taxon>
        <taxon>Spiralia</taxon>
        <taxon>Lophotrochozoa</taxon>
        <taxon>Mollusca</taxon>
        <taxon>Gastropoda</taxon>
        <taxon>Heterobranchia</taxon>
        <taxon>Euthyneura</taxon>
        <taxon>Panpulmonata</taxon>
        <taxon>Sacoglossa</taxon>
        <taxon>Placobranchoidea</taxon>
        <taxon>Plakobranchidae</taxon>
        <taxon>Elysia</taxon>
    </lineage>
</organism>
<accession>A0AAE0YYT2</accession>
<protein>
    <submittedName>
        <fullName evidence="1">Uncharacterized protein</fullName>
    </submittedName>
</protein>
<dbReference type="AlphaFoldDB" id="A0AAE0YYT2"/>
<name>A0AAE0YYT2_9GAST</name>
<evidence type="ECO:0000313" key="1">
    <source>
        <dbReference type="EMBL" id="KAK3759430.1"/>
    </source>
</evidence>
<gene>
    <name evidence="1" type="ORF">RRG08_009101</name>
</gene>
<reference evidence="1" key="1">
    <citation type="journal article" date="2023" name="G3 (Bethesda)">
        <title>A reference genome for the long-term kleptoplast-retaining sea slug Elysia crispata morphotype clarki.</title>
        <authorList>
            <person name="Eastman K.E."/>
            <person name="Pendleton A.L."/>
            <person name="Shaikh M.A."/>
            <person name="Suttiyut T."/>
            <person name="Ogas R."/>
            <person name="Tomko P."/>
            <person name="Gavelis G."/>
            <person name="Widhalm J.R."/>
            <person name="Wisecaver J.H."/>
        </authorList>
    </citation>
    <scope>NUCLEOTIDE SEQUENCE</scope>
    <source>
        <strain evidence="1">ECLA1</strain>
    </source>
</reference>